<dbReference type="EMBL" id="AP022870">
    <property type="protein sequence ID" value="BCB75821.1"/>
    <property type="molecule type" value="Genomic_DNA"/>
</dbReference>
<dbReference type="KEGG" id="pfla:Pflav_022310"/>
<reference evidence="1 2" key="2">
    <citation type="submission" date="2020-03" db="EMBL/GenBank/DDBJ databases">
        <authorList>
            <person name="Ichikawa N."/>
            <person name="Kimura A."/>
            <person name="Kitahashi Y."/>
            <person name="Uohara A."/>
        </authorList>
    </citation>
    <scope>NUCLEOTIDE SEQUENCE [LARGE SCALE GENOMIC DNA]</scope>
    <source>
        <strain evidence="1 2">NBRC 107702</strain>
    </source>
</reference>
<dbReference type="AlphaFoldDB" id="A0A6F8XQ01"/>
<dbReference type="Proteomes" id="UP000502508">
    <property type="component" value="Chromosome"/>
</dbReference>
<evidence type="ECO:0000313" key="1">
    <source>
        <dbReference type="EMBL" id="BCB75821.1"/>
    </source>
</evidence>
<name>A0A6F8XQ01_9ACTN</name>
<evidence type="ECO:0000313" key="2">
    <source>
        <dbReference type="Proteomes" id="UP000502508"/>
    </source>
</evidence>
<sequence length="249" mass="26685">MDGWTVAVGPASGLDATLVRGSFDLAELQSMYNAGTPQTASDGFTYDPVDVSNPLDTPAPGSTAIHLLVPPLGSATRSLFAGAMGFNSNSPPPWVKDTYTPTGGGATQQVQDNDGTAVAQDRNALMPYNTTQWLAQMNHPAIDRRNGARLQNIGTLSPFDATGLRFNTSFHFPLLRGHYNVIPFAATTAGPGTGYLNYLWRIFVDTNSASPLRLCNYNNIITSWGFGVLAPGRCGLIDPALRAYDVSRW</sequence>
<accession>A0A6F8XQ01</accession>
<proteinExistence type="predicted"/>
<organism evidence="1 2">
    <name type="scientific">Phytohabitans flavus</name>
    <dbReference type="NCBI Taxonomy" id="1076124"/>
    <lineage>
        <taxon>Bacteria</taxon>
        <taxon>Bacillati</taxon>
        <taxon>Actinomycetota</taxon>
        <taxon>Actinomycetes</taxon>
        <taxon>Micromonosporales</taxon>
        <taxon>Micromonosporaceae</taxon>
    </lineage>
</organism>
<reference evidence="1 2" key="1">
    <citation type="submission" date="2020-03" db="EMBL/GenBank/DDBJ databases">
        <title>Whole genome shotgun sequence of Phytohabitans flavus NBRC 107702.</title>
        <authorList>
            <person name="Komaki H."/>
            <person name="Tamura T."/>
        </authorList>
    </citation>
    <scope>NUCLEOTIDE SEQUENCE [LARGE SCALE GENOMIC DNA]</scope>
    <source>
        <strain evidence="1 2">NBRC 107702</strain>
    </source>
</reference>
<dbReference type="RefSeq" id="WP_173035810.1">
    <property type="nucleotide sequence ID" value="NZ_AP022870.1"/>
</dbReference>
<protein>
    <submittedName>
        <fullName evidence="1">Uncharacterized protein</fullName>
    </submittedName>
</protein>
<keyword evidence="2" id="KW-1185">Reference proteome</keyword>
<gene>
    <name evidence="1" type="ORF">Pflav_022310</name>
</gene>